<accession>A0A8A9WR53</accession>
<keyword evidence="2" id="KW-0496">Mitochondrion</keyword>
<dbReference type="InterPro" id="IPR043140">
    <property type="entry name" value="Ribosomal_uS14_sf"/>
</dbReference>
<evidence type="ECO:0000313" key="2">
    <source>
        <dbReference type="EMBL" id="QTT61046.1"/>
    </source>
</evidence>
<keyword evidence="1" id="KW-1133">Transmembrane helix</keyword>
<feature type="transmembrane region" description="Helical" evidence="1">
    <location>
        <begin position="45"/>
        <end position="62"/>
    </location>
</feature>
<evidence type="ECO:0000256" key="1">
    <source>
        <dbReference type="SAM" id="Phobius"/>
    </source>
</evidence>
<feature type="transmembrane region" description="Helical" evidence="1">
    <location>
        <begin position="7"/>
        <end position="25"/>
    </location>
</feature>
<keyword evidence="1" id="KW-0472">Membrane</keyword>
<keyword evidence="1" id="KW-0812">Transmembrane</keyword>
<dbReference type="Gene3D" id="4.10.830.10">
    <property type="entry name" value="30s Ribosomal Protein S14, Chain N"/>
    <property type="match status" value="1"/>
</dbReference>
<reference evidence="2" key="1">
    <citation type="journal article" date="2021" name="Front. Mar. Sci.">
        <title>Molecular phylogenetic and evolutionary analyses of Euplotes species living in freshwater and marine habitats: a mitogenomic perspective.</title>
        <authorList>
            <person name="Huang N."/>
            <person name="Chen S."/>
            <person name="Miao M."/>
        </authorList>
    </citation>
    <scope>NUCLEOTIDE SEQUENCE</scope>
</reference>
<dbReference type="GO" id="GO:0005840">
    <property type="term" value="C:ribosome"/>
    <property type="evidence" value="ECO:0007669"/>
    <property type="project" value="UniProtKB-KW"/>
</dbReference>
<name>A0A8A9WR53_EUPAE</name>
<protein>
    <submittedName>
        <fullName evidence="2">Ribosomal protein S14</fullName>
    </submittedName>
</protein>
<sequence length="130" mass="16031">MYDARSFICRYDYNFGITGYCFWWSWSLMKRQLYSVLVLFLKYKYFYYFELKWLLLICSFYNSTLSYQVKQFIFCKLNFIFYKSTIVRIKNCCLFSGRCFAVNNRLNLSRFNVRRTINNGLVSGYRRNSW</sequence>
<proteinExistence type="predicted"/>
<keyword evidence="2" id="KW-0687">Ribonucleoprotein</keyword>
<keyword evidence="2" id="KW-0689">Ribosomal protein</keyword>
<dbReference type="SUPFAM" id="SSF57716">
    <property type="entry name" value="Glucocorticoid receptor-like (DNA-binding domain)"/>
    <property type="match status" value="1"/>
</dbReference>
<gene>
    <name evidence="2" type="primary">rps14</name>
</gene>
<dbReference type="EMBL" id="MT665958">
    <property type="protein sequence ID" value="QTT61046.1"/>
    <property type="molecule type" value="Genomic_DNA"/>
</dbReference>
<dbReference type="AlphaFoldDB" id="A0A8A9WR53"/>
<geneLocation type="mitochondrion" evidence="2"/>
<organism evidence="2">
    <name type="scientific">Euplotes aediculatus</name>
    <name type="common">Ciliate</name>
    <dbReference type="NCBI Taxonomy" id="5940"/>
    <lineage>
        <taxon>Eukaryota</taxon>
        <taxon>Sar</taxon>
        <taxon>Alveolata</taxon>
        <taxon>Ciliophora</taxon>
        <taxon>Intramacronucleata</taxon>
        <taxon>Spirotrichea</taxon>
        <taxon>Hypotrichia</taxon>
        <taxon>Euplotida</taxon>
        <taxon>Euplotidae</taxon>
        <taxon>Euplotes</taxon>
    </lineage>
</organism>